<feature type="compositionally biased region" description="Basic and acidic residues" evidence="1">
    <location>
        <begin position="124"/>
        <end position="133"/>
    </location>
</feature>
<accession>A5EWD9</accession>
<proteinExistence type="predicted"/>
<feature type="compositionally biased region" description="Pro residues" evidence="1">
    <location>
        <begin position="134"/>
        <end position="158"/>
    </location>
</feature>
<dbReference type="eggNOG" id="COG0810">
    <property type="taxonomic scope" value="Bacteria"/>
</dbReference>
<dbReference type="EMBL" id="CP000513">
    <property type="protein sequence ID" value="ABQ13459.1"/>
    <property type="molecule type" value="Genomic_DNA"/>
</dbReference>
<dbReference type="KEGG" id="dno:DNO_0234"/>
<dbReference type="InterPro" id="IPR013783">
    <property type="entry name" value="Ig-like_fold"/>
</dbReference>
<dbReference type="STRING" id="246195.DNO_0234"/>
<evidence type="ECO:0000313" key="3">
    <source>
        <dbReference type="Proteomes" id="UP000000248"/>
    </source>
</evidence>
<gene>
    <name evidence="2" type="ordered locus">DNO_0234</name>
</gene>
<dbReference type="Proteomes" id="UP000000248">
    <property type="component" value="Chromosome"/>
</dbReference>
<sequence>MRLPIEANTHYQILDERGALVSQPRVISDGHDLQVYLDGAAATPNLILQNYALYSPITDGWALLDLNTTFATGLADQQALIALAEESAAATNMAASQVTHSSAKIAAAAIGVLGIGAALAGNNHHAEKPENKTPPKPNPDTPSQPNPDTPSQPNPDVPPDNKKPTPIPQPSELKITGDNHINVTEAKQEITISGQIKGAKNGESVRLTLDDENIAIVKVDEQGNFTHAMEGSALAALGKGEITAVLVSDSNVSVKQNFTVANDVQAQIAITAIGQQGTIGFHHGEDKVRIKGTLDLSNTEHYKIGGNVSMVKSITLKIGNKAYEAGINEENQTFFVDVAKEDLIAADGKAISYSIEADPAYTITDIEGITADNKPITIISTVDEQLTAENTRITLKSDFLSLKDNAYHVNSAALDDDLDTFISGKVSGAAVKTQDAIVVTVGGKTYQTVVNDDFTFSVRVRTADLERSGANSVIARLTAHNAAGDKISVSDETIYSVAEAGNGEMVHYDEKVNSYDDLPYFLQVLNIEHYNETYGYDFAIGERLQQYEYGTRPEERDVIKFHFATPDEALQNYENIYGHEVLSNFINYSTEGKQIIRDTLKTLENYVDLQFEEVDSIADTHFFLLPI</sequence>
<name>A5EWD9_DICNV</name>
<evidence type="ECO:0000256" key="1">
    <source>
        <dbReference type="SAM" id="MobiDB-lite"/>
    </source>
</evidence>
<protein>
    <submittedName>
        <fullName evidence="2">Uncharacterized protein</fullName>
    </submittedName>
</protein>
<feature type="region of interest" description="Disordered" evidence="1">
    <location>
        <begin position="124"/>
        <end position="178"/>
    </location>
</feature>
<reference evidence="2 3" key="1">
    <citation type="journal article" date="2007" name="Nat. Biotechnol.">
        <title>Genome sequence and identification of candidate vaccine antigens from the animal pathogen Dichelobacter nodosus.</title>
        <authorList>
            <person name="Myers G.S."/>
            <person name="Parker D."/>
            <person name="Al-Hasani K."/>
            <person name="Kennan R.M."/>
            <person name="Seemann T."/>
            <person name="Ren Q."/>
            <person name="Badger J.H."/>
            <person name="Selengut J.D."/>
            <person name="Deboy R.T."/>
            <person name="Tettelin H."/>
            <person name="Boyce J.D."/>
            <person name="McCarl V.P."/>
            <person name="Han X."/>
            <person name="Nelson W.C."/>
            <person name="Madupu R."/>
            <person name="Mohamoud Y."/>
            <person name="Holley T."/>
            <person name="Fedorova N."/>
            <person name="Khouri H."/>
            <person name="Bottomley S.P."/>
            <person name="Whittington R.J."/>
            <person name="Adler B."/>
            <person name="Songer J.G."/>
            <person name="Rood J.I."/>
            <person name="Paulsen I.T."/>
        </authorList>
    </citation>
    <scope>NUCLEOTIDE SEQUENCE [LARGE SCALE GENOMIC DNA]</scope>
    <source>
        <strain evidence="2 3">VCS1703A</strain>
    </source>
</reference>
<dbReference type="NCBIfam" id="NF033510">
    <property type="entry name" value="Ca_tandemer"/>
    <property type="match status" value="2"/>
</dbReference>
<organism evidence="2 3">
    <name type="scientific">Dichelobacter nodosus (strain VCS1703A)</name>
    <dbReference type="NCBI Taxonomy" id="246195"/>
    <lineage>
        <taxon>Bacteria</taxon>
        <taxon>Pseudomonadati</taxon>
        <taxon>Pseudomonadota</taxon>
        <taxon>Gammaproteobacteria</taxon>
        <taxon>Cardiobacteriales</taxon>
        <taxon>Cardiobacteriaceae</taxon>
        <taxon>Dichelobacter</taxon>
    </lineage>
</organism>
<dbReference type="AlphaFoldDB" id="A5EWD9"/>
<dbReference type="HOGENOM" id="CLU_435989_0_0_6"/>
<dbReference type="RefSeq" id="WP_011927978.1">
    <property type="nucleotide sequence ID" value="NC_009446.1"/>
</dbReference>
<evidence type="ECO:0000313" key="2">
    <source>
        <dbReference type="EMBL" id="ABQ13459.1"/>
    </source>
</evidence>
<dbReference type="Gene3D" id="2.60.40.10">
    <property type="entry name" value="Immunoglobulins"/>
    <property type="match status" value="2"/>
</dbReference>
<keyword evidence="3" id="KW-1185">Reference proteome</keyword>